<feature type="chain" id="PRO_5026694393" evidence="5">
    <location>
        <begin position="31"/>
        <end position="501"/>
    </location>
</feature>
<feature type="repeat" description="WD" evidence="3">
    <location>
        <begin position="213"/>
        <end position="254"/>
    </location>
</feature>
<dbReference type="PROSITE" id="PS50082">
    <property type="entry name" value="WD_REPEATS_2"/>
    <property type="match status" value="7"/>
</dbReference>
<evidence type="ECO:0000256" key="2">
    <source>
        <dbReference type="ARBA" id="ARBA00022737"/>
    </source>
</evidence>
<feature type="repeat" description="WD" evidence="3">
    <location>
        <begin position="467"/>
        <end position="501"/>
    </location>
</feature>
<feature type="repeat" description="WD" evidence="3">
    <location>
        <begin position="434"/>
        <end position="466"/>
    </location>
</feature>
<sequence>MSNSPLRRITSLHCRLLAGAALIASTGVDAGTSFAAESPAVVCVQSAPERCALPLGAPAEGVLSEPHHIHDWVVALPATATLRVTLSGLAVDFDVHVYSPDGALAGESTNEGTEDDTVVLEGAAPGSYAIYVNSPRGLASDVPYQLTASAPDLPQQPATEGPETPSPPAPDVPAAQPVPPVAPSTPPLPAAAPAARTPISSDTAARVTSTRLVRGHGAWVQGIALYPDGKRLASAAGDGVVKLWDVATLAEERSIIAANTSAEAVAVSPDGKLMATGTDDGRIRIWDAAATSRVERYLIDPVGGAVRSLAFSPDSRWLAAGSDDARVRLWDVSGERPLRPSRTFTHKMTVRSLAFSPNGKLLVTGSDDGTARVWDTSSNGNEVRGLQATGAVRSVAVSSDGRYVAAGGDRTVTIWQLESGREVQRVEPGTTTHAVAFAPGGQVLATSGADRTIRLWETESGRDLKRLTGHGDTVQSLAFTADGRVLISAGKDGAIGTWGVE</sequence>
<feature type="repeat" description="WD" evidence="3">
    <location>
        <begin position="306"/>
        <end position="340"/>
    </location>
</feature>
<reference evidence="6" key="1">
    <citation type="submission" date="2020-02" db="EMBL/GenBank/DDBJ databases">
        <authorList>
            <person name="Meier V. D."/>
        </authorList>
    </citation>
    <scope>NUCLEOTIDE SEQUENCE</scope>
    <source>
        <strain evidence="6">AVDCRST_MAG77</strain>
    </source>
</reference>
<dbReference type="PANTHER" id="PTHR19879">
    <property type="entry name" value="TRANSCRIPTION INITIATION FACTOR TFIID"/>
    <property type="match status" value="1"/>
</dbReference>
<evidence type="ECO:0000256" key="5">
    <source>
        <dbReference type="SAM" id="SignalP"/>
    </source>
</evidence>
<feature type="compositionally biased region" description="Pro residues" evidence="4">
    <location>
        <begin position="164"/>
        <end position="190"/>
    </location>
</feature>
<dbReference type="Gene3D" id="2.130.10.10">
    <property type="entry name" value="YVTN repeat-like/Quinoprotein amine dehydrogenase"/>
    <property type="match status" value="2"/>
</dbReference>
<evidence type="ECO:0000313" key="6">
    <source>
        <dbReference type="EMBL" id="CAA9242173.1"/>
    </source>
</evidence>
<protein>
    <submittedName>
        <fullName evidence="6">High-affnity carbon uptake protein Hat/HatR</fullName>
    </submittedName>
</protein>
<keyword evidence="2" id="KW-0677">Repeat</keyword>
<dbReference type="EMBL" id="CADCTC010000101">
    <property type="protein sequence ID" value="CAA9242173.1"/>
    <property type="molecule type" value="Genomic_DNA"/>
</dbReference>
<feature type="signal peptide" evidence="5">
    <location>
        <begin position="1"/>
        <end position="30"/>
    </location>
</feature>
<dbReference type="SUPFAM" id="SSF50998">
    <property type="entry name" value="Quinoprotein alcohol dehydrogenase-like"/>
    <property type="match status" value="1"/>
</dbReference>
<feature type="compositionally biased region" description="Low complexity" evidence="4">
    <location>
        <begin position="191"/>
        <end position="200"/>
    </location>
</feature>
<feature type="region of interest" description="Disordered" evidence="4">
    <location>
        <begin position="148"/>
        <end position="204"/>
    </location>
</feature>
<feature type="repeat" description="WD" evidence="3">
    <location>
        <begin position="392"/>
        <end position="425"/>
    </location>
</feature>
<evidence type="ECO:0000256" key="3">
    <source>
        <dbReference type="PROSITE-ProRule" id="PRU00221"/>
    </source>
</evidence>
<feature type="repeat" description="WD" evidence="3">
    <location>
        <begin position="343"/>
        <end position="384"/>
    </location>
</feature>
<dbReference type="InterPro" id="IPR020472">
    <property type="entry name" value="WD40_PAC1"/>
</dbReference>
<dbReference type="AlphaFoldDB" id="A0A6J4I711"/>
<evidence type="ECO:0000256" key="4">
    <source>
        <dbReference type="SAM" id="MobiDB-lite"/>
    </source>
</evidence>
<dbReference type="PROSITE" id="PS50294">
    <property type="entry name" value="WD_REPEATS_REGION"/>
    <property type="match status" value="6"/>
</dbReference>
<dbReference type="Gene3D" id="2.60.120.380">
    <property type="match status" value="1"/>
</dbReference>
<dbReference type="PRINTS" id="PR00320">
    <property type="entry name" value="GPROTEINBRPT"/>
</dbReference>
<dbReference type="Pfam" id="PF00400">
    <property type="entry name" value="WD40"/>
    <property type="match status" value="7"/>
</dbReference>
<dbReference type="CDD" id="cd00200">
    <property type="entry name" value="WD40"/>
    <property type="match status" value="1"/>
</dbReference>
<organism evidence="6">
    <name type="scientific">uncultured Chloroflexota bacterium</name>
    <dbReference type="NCBI Taxonomy" id="166587"/>
    <lineage>
        <taxon>Bacteria</taxon>
        <taxon>Bacillati</taxon>
        <taxon>Chloroflexota</taxon>
        <taxon>environmental samples</taxon>
    </lineage>
</organism>
<dbReference type="InterPro" id="IPR019775">
    <property type="entry name" value="WD40_repeat_CS"/>
</dbReference>
<dbReference type="PANTHER" id="PTHR19879:SF9">
    <property type="entry name" value="TRANSCRIPTION INITIATION FACTOR TFIID SUBUNIT 5"/>
    <property type="match status" value="1"/>
</dbReference>
<name>A0A6J4I711_9CHLR</name>
<keyword evidence="1 3" id="KW-0853">WD repeat</keyword>
<evidence type="ECO:0000256" key="1">
    <source>
        <dbReference type="ARBA" id="ARBA00022574"/>
    </source>
</evidence>
<accession>A0A6J4I711</accession>
<gene>
    <name evidence="6" type="ORF">AVDCRST_MAG77-1602</name>
</gene>
<keyword evidence="5" id="KW-0732">Signal</keyword>
<dbReference type="SMART" id="SM00320">
    <property type="entry name" value="WD40"/>
    <property type="match status" value="7"/>
</dbReference>
<dbReference type="InterPro" id="IPR001680">
    <property type="entry name" value="WD40_rpt"/>
</dbReference>
<proteinExistence type="predicted"/>
<dbReference type="InterPro" id="IPR015943">
    <property type="entry name" value="WD40/YVTN_repeat-like_dom_sf"/>
</dbReference>
<feature type="repeat" description="WD" evidence="3">
    <location>
        <begin position="255"/>
        <end position="296"/>
    </location>
</feature>
<dbReference type="PROSITE" id="PS00678">
    <property type="entry name" value="WD_REPEATS_1"/>
    <property type="match status" value="4"/>
</dbReference>
<dbReference type="InterPro" id="IPR011047">
    <property type="entry name" value="Quinoprotein_ADH-like_sf"/>
</dbReference>